<reference evidence="2 3" key="1">
    <citation type="journal article" date="2010" name="Science">
        <title>Genomic comparison of the ants Camponotus floridanus and Harpegnathos saltator.</title>
        <authorList>
            <person name="Bonasio R."/>
            <person name="Zhang G."/>
            <person name="Ye C."/>
            <person name="Mutti N.S."/>
            <person name="Fang X."/>
            <person name="Qin N."/>
            <person name="Donahue G."/>
            <person name="Yang P."/>
            <person name="Li Q."/>
            <person name="Li C."/>
            <person name="Zhang P."/>
            <person name="Huang Z."/>
            <person name="Berger S.L."/>
            <person name="Reinberg D."/>
            <person name="Wang J."/>
            <person name="Liebig J."/>
        </authorList>
    </citation>
    <scope>NUCLEOTIDE SEQUENCE [LARGE SCALE GENOMIC DNA]</scope>
    <source>
        <strain evidence="3">C129</strain>
    </source>
</reference>
<evidence type="ECO:0000256" key="1">
    <source>
        <dbReference type="SAM" id="MobiDB-lite"/>
    </source>
</evidence>
<name>E2ADI7_CAMFO</name>
<dbReference type="InParanoid" id="E2ADI7"/>
<dbReference type="Proteomes" id="UP000000311">
    <property type="component" value="Unassembled WGS sequence"/>
</dbReference>
<proteinExistence type="predicted"/>
<accession>E2ADI7</accession>
<organism evidence="3">
    <name type="scientific">Camponotus floridanus</name>
    <name type="common">Florida carpenter ant</name>
    <dbReference type="NCBI Taxonomy" id="104421"/>
    <lineage>
        <taxon>Eukaryota</taxon>
        <taxon>Metazoa</taxon>
        <taxon>Ecdysozoa</taxon>
        <taxon>Arthropoda</taxon>
        <taxon>Hexapoda</taxon>
        <taxon>Insecta</taxon>
        <taxon>Pterygota</taxon>
        <taxon>Neoptera</taxon>
        <taxon>Endopterygota</taxon>
        <taxon>Hymenoptera</taxon>
        <taxon>Apocrita</taxon>
        <taxon>Aculeata</taxon>
        <taxon>Formicoidea</taxon>
        <taxon>Formicidae</taxon>
        <taxon>Formicinae</taxon>
        <taxon>Camponotus</taxon>
    </lineage>
</organism>
<protein>
    <submittedName>
        <fullName evidence="2">Uncharacterized protein</fullName>
    </submittedName>
</protein>
<sequence length="67" mass="7221">MMDNHGTHATQSPPLCSGMRPTPATETVDLVPLWGILEGTYNRGVTPTYPLNPPPCHGNPSYGRSQC</sequence>
<keyword evidence="3" id="KW-1185">Reference proteome</keyword>
<gene>
    <name evidence="2" type="ORF">EAG_06388</name>
</gene>
<dbReference type="AlphaFoldDB" id="E2ADI7"/>
<feature type="region of interest" description="Disordered" evidence="1">
    <location>
        <begin position="1"/>
        <end position="23"/>
    </location>
</feature>
<evidence type="ECO:0000313" key="2">
    <source>
        <dbReference type="EMBL" id="EFN68508.1"/>
    </source>
</evidence>
<dbReference type="EMBL" id="GL438756">
    <property type="protein sequence ID" value="EFN68508.1"/>
    <property type="molecule type" value="Genomic_DNA"/>
</dbReference>
<evidence type="ECO:0000313" key="3">
    <source>
        <dbReference type="Proteomes" id="UP000000311"/>
    </source>
</evidence>